<dbReference type="EMBL" id="KZ992481">
    <property type="protein sequence ID" value="RKP09901.1"/>
    <property type="molecule type" value="Genomic_DNA"/>
</dbReference>
<protein>
    <submittedName>
        <fullName evidence="2">Quinon protein alcohol dehydrogenase-like superfamily</fullName>
    </submittedName>
</protein>
<proteinExistence type="predicted"/>
<dbReference type="Gene3D" id="2.130.10.10">
    <property type="entry name" value="YVTN repeat-like/Quinoprotein amine dehydrogenase"/>
    <property type="match status" value="2"/>
</dbReference>
<keyword evidence="3" id="KW-1185">Reference proteome</keyword>
<sequence length="444" mass="48013">MHGTLSNASTNNDRVSVIDNRVEEQKQVKDVSVINRIITRARLLQIDAQAYNQLAAIVEDRQADAIIWRTEMEKCIDASPVVVYAYGMHHRMTSLTVYVGSHSGLFLAVDATDASLGRKRIRWSTRLPDRIESSACISSCQASLSWPNRHQGCYNGCLYVMNALDGGIINCFASSAEIKSSPAVDATNGNIWFGSHDGHLYCVRIQPYDTACTLLGKLSCGSPIFSSCTVDTTLRIVVTGTLRGELLVLDADVKGFAPTDLRVCWRYHLNKPIFSSPAIDTTRRRILVGCADGNLYCLGTQGDLLWKYATGGPVFSSPCITHDAVLVGTHAGALVCCDVHDGALRWRSPTDAPVYASPTAVFPESNAEAPAHPKTWQAIFASIDGRVYTVDQQGEHVRLLATLPGQVFGSPLCLNVPNGATAKSASLCTVLVGCRDNGLYAVAC</sequence>
<dbReference type="GO" id="GO:0043041">
    <property type="term" value="P:amino acid activation for nonribosomal peptide biosynthetic process"/>
    <property type="evidence" value="ECO:0007669"/>
    <property type="project" value="TreeGrafter"/>
</dbReference>
<dbReference type="OrthoDB" id="2157762at2759"/>
<organism evidence="2 3">
    <name type="scientific">Thamnocephalis sphaerospora</name>
    <dbReference type="NCBI Taxonomy" id="78915"/>
    <lineage>
        <taxon>Eukaryota</taxon>
        <taxon>Fungi</taxon>
        <taxon>Fungi incertae sedis</taxon>
        <taxon>Zoopagomycota</taxon>
        <taxon>Zoopagomycotina</taxon>
        <taxon>Zoopagomycetes</taxon>
        <taxon>Zoopagales</taxon>
        <taxon>Sigmoideomycetaceae</taxon>
        <taxon>Thamnocephalis</taxon>
    </lineage>
</organism>
<dbReference type="InterPro" id="IPR011047">
    <property type="entry name" value="Quinoprotein_ADH-like_sf"/>
</dbReference>
<evidence type="ECO:0000313" key="3">
    <source>
        <dbReference type="Proteomes" id="UP000271241"/>
    </source>
</evidence>
<reference evidence="3" key="1">
    <citation type="journal article" date="2018" name="Nat. Microbiol.">
        <title>Leveraging single-cell genomics to expand the fungal tree of life.</title>
        <authorList>
            <person name="Ahrendt S.R."/>
            <person name="Quandt C.A."/>
            <person name="Ciobanu D."/>
            <person name="Clum A."/>
            <person name="Salamov A."/>
            <person name="Andreopoulos B."/>
            <person name="Cheng J.F."/>
            <person name="Woyke T."/>
            <person name="Pelin A."/>
            <person name="Henrissat B."/>
            <person name="Reynolds N.K."/>
            <person name="Benny G.L."/>
            <person name="Smith M.E."/>
            <person name="James T.Y."/>
            <person name="Grigoriev I.V."/>
        </authorList>
    </citation>
    <scope>NUCLEOTIDE SEQUENCE [LARGE SCALE GENOMIC DNA]</scope>
    <source>
        <strain evidence="3">RSA 1356</strain>
    </source>
</reference>
<dbReference type="InterPro" id="IPR015943">
    <property type="entry name" value="WD40/YVTN_repeat-like_dom_sf"/>
</dbReference>
<dbReference type="STRING" id="78915.A0A4P9XWC9"/>
<feature type="domain" description="Pyrrolo-quinoline quinone repeat" evidence="1">
    <location>
        <begin position="72"/>
        <end position="442"/>
    </location>
</feature>
<dbReference type="PANTHER" id="PTHR44394">
    <property type="entry name" value="BETA-ALANINE-ACTIVATING ENZYME"/>
    <property type="match status" value="1"/>
</dbReference>
<dbReference type="InterPro" id="IPR052091">
    <property type="entry name" value="Beta-ala_Activ/Resist"/>
</dbReference>
<dbReference type="AlphaFoldDB" id="A0A4P9XWC9"/>
<name>A0A4P9XWC9_9FUNG</name>
<dbReference type="PANTHER" id="PTHR44394:SF1">
    <property type="entry name" value="BETA-ALANINE-ACTIVATING ENZYME"/>
    <property type="match status" value="1"/>
</dbReference>
<dbReference type="InterPro" id="IPR002372">
    <property type="entry name" value="PQQ_rpt_dom"/>
</dbReference>
<accession>A0A4P9XWC9</accession>
<dbReference type="SUPFAM" id="SSF50998">
    <property type="entry name" value="Quinoprotein alcohol dehydrogenase-like"/>
    <property type="match status" value="2"/>
</dbReference>
<evidence type="ECO:0000259" key="1">
    <source>
        <dbReference type="Pfam" id="PF13570"/>
    </source>
</evidence>
<dbReference type="Proteomes" id="UP000271241">
    <property type="component" value="Unassembled WGS sequence"/>
</dbReference>
<gene>
    <name evidence="2" type="ORF">THASP1DRAFT_13616</name>
</gene>
<evidence type="ECO:0000313" key="2">
    <source>
        <dbReference type="EMBL" id="RKP09901.1"/>
    </source>
</evidence>
<dbReference type="InterPro" id="IPR018391">
    <property type="entry name" value="PQQ_b-propeller_rpt"/>
</dbReference>
<dbReference type="SMART" id="SM00564">
    <property type="entry name" value="PQQ"/>
    <property type="match status" value="3"/>
</dbReference>
<dbReference type="Pfam" id="PF13570">
    <property type="entry name" value="Beta-prop_ACSF4"/>
    <property type="match status" value="1"/>
</dbReference>